<comment type="caution">
    <text evidence="1">The sequence shown here is derived from an EMBL/GenBank/DDBJ whole genome shotgun (WGS) entry which is preliminary data.</text>
</comment>
<gene>
    <name evidence="1" type="ORF">K1T71_008244</name>
</gene>
<keyword evidence="2" id="KW-1185">Reference proteome</keyword>
<dbReference type="Proteomes" id="UP000824533">
    <property type="component" value="Linkage Group LG14"/>
</dbReference>
<evidence type="ECO:0000313" key="2">
    <source>
        <dbReference type="Proteomes" id="UP000824533"/>
    </source>
</evidence>
<proteinExistence type="predicted"/>
<dbReference type="EMBL" id="CM034400">
    <property type="protein sequence ID" value="KAJ0176070.1"/>
    <property type="molecule type" value="Genomic_DNA"/>
</dbReference>
<evidence type="ECO:0000313" key="1">
    <source>
        <dbReference type="EMBL" id="KAJ0176070.1"/>
    </source>
</evidence>
<name>A0ACC1CWP7_9NEOP</name>
<organism evidence="1 2">
    <name type="scientific">Dendrolimus kikuchii</name>
    <dbReference type="NCBI Taxonomy" id="765133"/>
    <lineage>
        <taxon>Eukaryota</taxon>
        <taxon>Metazoa</taxon>
        <taxon>Ecdysozoa</taxon>
        <taxon>Arthropoda</taxon>
        <taxon>Hexapoda</taxon>
        <taxon>Insecta</taxon>
        <taxon>Pterygota</taxon>
        <taxon>Neoptera</taxon>
        <taxon>Endopterygota</taxon>
        <taxon>Lepidoptera</taxon>
        <taxon>Glossata</taxon>
        <taxon>Ditrysia</taxon>
        <taxon>Bombycoidea</taxon>
        <taxon>Lasiocampidae</taxon>
        <taxon>Dendrolimus</taxon>
    </lineage>
</organism>
<sequence>MFRLIKQEDNEKFESFLVRLRKQAEKCNFDKKEDHLIDQITEKCTSPELRKKILTVGDSITLQKIVTEANTLEVVNDQLQIYEDKKQVNQEKKQENIEINAIYNRNKKEGKYKTRQVNHKNIRPCGRCGSKSHLSDYKECPALGRTCFNCSKPGHFRQFCRTAGTKRKANEQEKSENQQNSKGNKKARVEVDYVFNIDNDATVECTLGGIQTKMLVDSGCKVNLITQETWEVLKEKRAVIHNQETKPNKTLLAYGSLTPLNIKGSFETEIKINDRAEQTTVYVIAGGTRDLLGKETATLLGVLKIGIDVNKIDELILQPFPKLKNVLVEISIDDNVQPVAQPYRRISLPIEREVENKIQDLLSRDIIEEVHGPSRWVSPMVPIMKENGDLRLCVDMRRANAAIMRENHPLPCMDKLLPEIGKAKYFSKLDIKDAFHHLELHPDCRHITTFITSKGLYRYKRLMFGISCAPEIFQKVLERLLIKCDGVINFIDDILIFGNSEEQHDIRLEKVLKVLKENNVQLNKQKCIFKVKKVNFLGHELSSDGIKPLPKYIESIANFRVPATIEELQSFLGLVNYVNKWLPNLATKTEPLKELLRNKLGKKTFIKPFWSSKQDKAFKELKEALTQIQSLGYYDIKDKTQVIADASPVGLGAILIQTDTKGPRVIAYGNRTLTDCERKYSQTEKEALALVWSVEHFNIFLFGKEFDLITDHKPLEILFGQKSRPCARIERWVLRLQSYKFNVTYKPGKVNIADPLSRLCEDLQLPSRREDEHVHQIVEQARPCAISMSAIMEASGSDKEMNAVKKGVYEKEWHESVKGYKIFENELCFYENILLRGNRIVIPQILRKNVLDAAHEGHPGIVAMKGRLRSKVWWPRIDKDAENLVKSCKNCTLVGLPLPPTPMKRRELPVAPWIDVAMDLLGPLPSNDYILVIIDYYSRYKEVKITKSVTSTQIIKLLKEIFSRLGYPVSITADNGRQFVSDEFRAFCKECNIILYNTVPYWPQQNGEVERQNRDIIKRLKISHLEKKDMKESLMEYLLMYNSTPHSVTGKSPSELFFRRQNRDKIPSIDRLENKEVDEEVRDRDKTQKEKGKEYADKRRGAVKSGLSEGDKVYIRNMEKANKLTSNYNPTPHTVQDTNGGEITVKNDQTGKVLRRNIVHLKRVEGQWKAIQEKDQKGAAEEEVRDIGNE</sequence>
<protein>
    <submittedName>
        <fullName evidence="1">Uncharacterized protein</fullName>
    </submittedName>
</protein>
<reference evidence="1 2" key="1">
    <citation type="journal article" date="2021" name="Front. Genet.">
        <title>Chromosome-Level Genome Assembly Reveals Significant Gene Expansion in the Toll and IMD Signaling Pathways of Dendrolimus kikuchii.</title>
        <authorList>
            <person name="Zhou J."/>
            <person name="Wu P."/>
            <person name="Xiong Z."/>
            <person name="Liu N."/>
            <person name="Zhao N."/>
            <person name="Ji M."/>
            <person name="Qiu Y."/>
            <person name="Yang B."/>
        </authorList>
    </citation>
    <scope>NUCLEOTIDE SEQUENCE [LARGE SCALE GENOMIC DNA]</scope>
    <source>
        <strain evidence="1">Ann1</strain>
    </source>
</reference>
<accession>A0ACC1CWP7</accession>